<dbReference type="InterPro" id="IPR000835">
    <property type="entry name" value="HTH_MarR-typ"/>
</dbReference>
<dbReference type="RefSeq" id="WP_227529457.1">
    <property type="nucleotide sequence ID" value="NZ_JAGTTM010000001.1"/>
</dbReference>
<dbReference type="PANTHER" id="PTHR39515">
    <property type="entry name" value="CONSERVED PROTEIN"/>
    <property type="match status" value="1"/>
</dbReference>
<evidence type="ECO:0000256" key="1">
    <source>
        <dbReference type="ARBA" id="ARBA00023015"/>
    </source>
</evidence>
<keyword evidence="2" id="KW-0238">DNA-binding</keyword>
<evidence type="ECO:0000313" key="5">
    <source>
        <dbReference type="EMBL" id="MCC2028123.1"/>
    </source>
</evidence>
<dbReference type="PROSITE" id="PS01117">
    <property type="entry name" value="HTH_MARR_1"/>
    <property type="match status" value="1"/>
</dbReference>
<gene>
    <name evidence="5" type="ORF">KEC56_01040</name>
</gene>
<dbReference type="EMBL" id="JAGTTM010000001">
    <property type="protein sequence ID" value="MCC2028123.1"/>
    <property type="molecule type" value="Genomic_DNA"/>
</dbReference>
<dbReference type="AlphaFoldDB" id="A0A9X1RZZ0"/>
<proteinExistence type="predicted"/>
<evidence type="ECO:0000259" key="4">
    <source>
        <dbReference type="PROSITE" id="PS50995"/>
    </source>
</evidence>
<comment type="caution">
    <text evidence="5">The sequence shown here is derived from an EMBL/GenBank/DDBJ whole genome shotgun (WGS) entry which is preliminary data.</text>
</comment>
<protein>
    <submittedName>
        <fullName evidence="5">MarR family transcriptional regulator</fullName>
    </submittedName>
</protein>
<dbReference type="InterPro" id="IPR052526">
    <property type="entry name" value="HTH-type_Bedaq_tolerance"/>
</dbReference>
<keyword evidence="3" id="KW-0804">Transcription</keyword>
<name>A0A9X1RZZ0_9MICO</name>
<dbReference type="SUPFAM" id="SSF46785">
    <property type="entry name" value="Winged helix' DNA-binding domain"/>
    <property type="match status" value="1"/>
</dbReference>
<accession>A0A9X1RZZ0</accession>
<dbReference type="InterPro" id="IPR036390">
    <property type="entry name" value="WH_DNA-bd_sf"/>
</dbReference>
<keyword evidence="6" id="KW-1185">Reference proteome</keyword>
<feature type="domain" description="HTH marR-type" evidence="4">
    <location>
        <begin position="8"/>
        <end position="145"/>
    </location>
</feature>
<keyword evidence="1" id="KW-0805">Transcription regulation</keyword>
<dbReference type="GO" id="GO:0003677">
    <property type="term" value="F:DNA binding"/>
    <property type="evidence" value="ECO:0007669"/>
    <property type="project" value="UniProtKB-KW"/>
</dbReference>
<dbReference type="InterPro" id="IPR036388">
    <property type="entry name" value="WH-like_DNA-bd_sf"/>
</dbReference>
<dbReference type="PROSITE" id="PS50995">
    <property type="entry name" value="HTH_MARR_2"/>
    <property type="match status" value="1"/>
</dbReference>
<dbReference type="Pfam" id="PF12802">
    <property type="entry name" value="MarR_2"/>
    <property type="match status" value="1"/>
</dbReference>
<evidence type="ECO:0000313" key="6">
    <source>
        <dbReference type="Proteomes" id="UP001139289"/>
    </source>
</evidence>
<dbReference type="Proteomes" id="UP001139289">
    <property type="component" value="Unassembled WGS sequence"/>
</dbReference>
<dbReference type="Gene3D" id="1.10.10.10">
    <property type="entry name" value="Winged helix-like DNA-binding domain superfamily/Winged helix DNA-binding domain"/>
    <property type="match status" value="1"/>
</dbReference>
<dbReference type="InterPro" id="IPR023187">
    <property type="entry name" value="Tscrpt_reg_MarR-type_CS"/>
</dbReference>
<dbReference type="PANTHER" id="PTHR39515:SF2">
    <property type="entry name" value="HTH-TYPE TRANSCRIPTIONAL REGULATOR RV0880"/>
    <property type="match status" value="1"/>
</dbReference>
<reference evidence="5" key="1">
    <citation type="submission" date="2021-04" db="EMBL/GenBank/DDBJ databases">
        <title>Microbacterium tenobrionis sp. nov. and Microbacterium allomyrinae sp. nov., isolated from larvae of Tenobrio molitor and Allomyrina dichotoma, respectively.</title>
        <authorList>
            <person name="Lee S.D."/>
        </authorList>
    </citation>
    <scope>NUCLEOTIDE SEQUENCE</scope>
    <source>
        <strain evidence="5">YMB-B2</strain>
    </source>
</reference>
<organism evidence="5 6">
    <name type="scientific">Microbacterium tenebrionis</name>
    <dbReference type="NCBI Taxonomy" id="2830665"/>
    <lineage>
        <taxon>Bacteria</taxon>
        <taxon>Bacillati</taxon>
        <taxon>Actinomycetota</taxon>
        <taxon>Actinomycetes</taxon>
        <taxon>Micrococcales</taxon>
        <taxon>Microbacteriaceae</taxon>
        <taxon>Microbacterium</taxon>
    </lineage>
</organism>
<sequence>MTHDDDLLHDTATDLRLATFRLARRLRRERARDDVSDAHFAVLANLKAHGRMAIGELAQRERVSAPSMSSSVDALAEAGLVIRVPSEEDRRRVYIEITDAGIEIVTATVRKRDAALADALAELDFTAKELRTLREASALMRKVVER</sequence>
<dbReference type="GO" id="GO:0003700">
    <property type="term" value="F:DNA-binding transcription factor activity"/>
    <property type="evidence" value="ECO:0007669"/>
    <property type="project" value="InterPro"/>
</dbReference>
<evidence type="ECO:0000256" key="2">
    <source>
        <dbReference type="ARBA" id="ARBA00023125"/>
    </source>
</evidence>
<evidence type="ECO:0000256" key="3">
    <source>
        <dbReference type="ARBA" id="ARBA00023163"/>
    </source>
</evidence>
<dbReference type="SMART" id="SM00347">
    <property type="entry name" value="HTH_MARR"/>
    <property type="match status" value="1"/>
</dbReference>